<evidence type="ECO:0000313" key="2">
    <source>
        <dbReference type="EMBL" id="NMQ28060.1"/>
    </source>
</evidence>
<dbReference type="PANTHER" id="PTHR43845:SF1">
    <property type="entry name" value="BLR5969 PROTEIN"/>
    <property type="match status" value="1"/>
</dbReference>
<dbReference type="GO" id="GO:0016874">
    <property type="term" value="F:ligase activity"/>
    <property type="evidence" value="ECO:0007669"/>
    <property type="project" value="UniProtKB-KW"/>
</dbReference>
<evidence type="ECO:0000259" key="1">
    <source>
        <dbReference type="Pfam" id="PF00501"/>
    </source>
</evidence>
<dbReference type="InterPro" id="IPR045851">
    <property type="entry name" value="AMP-bd_C_sf"/>
</dbReference>
<dbReference type="EMBL" id="SPMY01000025">
    <property type="protein sequence ID" value="NMQ28060.1"/>
    <property type="molecule type" value="Genomic_DNA"/>
</dbReference>
<dbReference type="Pfam" id="PF00501">
    <property type="entry name" value="AMP-binding"/>
    <property type="match status" value="1"/>
</dbReference>
<dbReference type="PANTHER" id="PTHR43845">
    <property type="entry name" value="BLR5969 PROTEIN"/>
    <property type="match status" value="1"/>
</dbReference>
<protein>
    <submittedName>
        <fullName evidence="2">Phenylacetate--CoA ligase family protein</fullName>
    </submittedName>
</protein>
<comment type="caution">
    <text evidence="2">The sequence shown here is derived from an EMBL/GenBank/DDBJ whole genome shotgun (WGS) entry which is preliminary data.</text>
</comment>
<sequence>MDYYDSLETRSPAEREAWLMGRLSQQLEHAQRKSAYWRQLFAGLAADSIDSRAALATLPVTRKSELGELQRAAPPFGGLPATPMAGLSRVFASPGPIYDPEGRGQDWWRFARVLFATGFRAGDLVHNTFSYHFTPAGFMLEGAAQKLGCPVFPAGVGQTDMQVQAIADLKPAAYVGTPSFLRIILDKADELGADISSLGKAVVSGEALPPTLRKLLNARGIVVRQAYASADLGLIAYETPSEEGLVVEEEVLLEIVRPGTGDPVAEGEVGEVVVTSFNPDYPLIRFATGDLSAFLPGISPCGRTNVRIRGWLGRADQTTKVKGMFVHPSQVAALVARHGEIGRARLVVDNAGGQDRMTLYCEVAQPSDALQAAVVASIRELTKLRAEVAFQAAGALANDGKVIEDLRRYE</sequence>
<dbReference type="RefSeq" id="WP_169066510.1">
    <property type="nucleotide sequence ID" value="NZ_SPMY01000025.1"/>
</dbReference>
<dbReference type="InterPro" id="IPR000873">
    <property type="entry name" value="AMP-dep_synth/lig_dom"/>
</dbReference>
<accession>A0ABX1TZ96</accession>
<dbReference type="Gene3D" id="3.30.300.30">
    <property type="match status" value="1"/>
</dbReference>
<reference evidence="2 3" key="1">
    <citation type="submission" date="2019-03" db="EMBL/GenBank/DDBJ databases">
        <title>Metabolic reconstructions from genomes of highly enriched 'Candidatus Accumulibacter' and 'Candidatus Competibacter' bioreactor populations.</title>
        <authorList>
            <person name="Annavajhala M.K."/>
            <person name="Welles L."/>
            <person name="Abbas B."/>
            <person name="Sorokin D."/>
            <person name="Park H."/>
            <person name="Van Loosdrecht M."/>
            <person name="Chandran K."/>
        </authorList>
    </citation>
    <scope>NUCLEOTIDE SEQUENCE [LARGE SCALE GENOMIC DNA]</scope>
    <source>
        <strain evidence="2 3">SBR_S</strain>
    </source>
</reference>
<proteinExistence type="predicted"/>
<dbReference type="Gene3D" id="3.40.50.12780">
    <property type="entry name" value="N-terminal domain of ligase-like"/>
    <property type="match status" value="1"/>
</dbReference>
<evidence type="ECO:0000313" key="3">
    <source>
        <dbReference type="Proteomes" id="UP000749010"/>
    </source>
</evidence>
<dbReference type="InterPro" id="IPR042099">
    <property type="entry name" value="ANL_N_sf"/>
</dbReference>
<dbReference type="SUPFAM" id="SSF56801">
    <property type="entry name" value="Acetyl-CoA synthetase-like"/>
    <property type="match status" value="1"/>
</dbReference>
<name>A0ABX1TZ96_9PROT</name>
<gene>
    <name evidence="2" type="ORF">E4Q23_09980</name>
</gene>
<keyword evidence="2" id="KW-0436">Ligase</keyword>
<keyword evidence="3" id="KW-1185">Reference proteome</keyword>
<organism evidence="2 3">
    <name type="scientific">Candidatus Accumulibacter phosphatis</name>
    <dbReference type="NCBI Taxonomy" id="327160"/>
    <lineage>
        <taxon>Bacteria</taxon>
        <taxon>Pseudomonadati</taxon>
        <taxon>Pseudomonadota</taxon>
        <taxon>Betaproteobacteria</taxon>
        <taxon>Candidatus Accumulibacter</taxon>
    </lineage>
</organism>
<dbReference type="Proteomes" id="UP000749010">
    <property type="component" value="Unassembled WGS sequence"/>
</dbReference>
<feature type="domain" description="AMP-dependent synthetase/ligase" evidence="1">
    <location>
        <begin position="124"/>
        <end position="275"/>
    </location>
</feature>